<evidence type="ECO:0000259" key="2">
    <source>
        <dbReference type="Pfam" id="PF11296"/>
    </source>
</evidence>
<gene>
    <name evidence="4" type="ORF">FDG2_4004</name>
</gene>
<evidence type="ECO:0008006" key="6">
    <source>
        <dbReference type="Google" id="ProtNLM"/>
    </source>
</evidence>
<evidence type="ECO:0000259" key="3">
    <source>
        <dbReference type="Pfam" id="PF22845"/>
    </source>
</evidence>
<dbReference type="Pfam" id="PF22845">
    <property type="entry name" value="DUF3097_N"/>
    <property type="match status" value="1"/>
</dbReference>
<dbReference type="EMBL" id="FLUV01001688">
    <property type="protein sequence ID" value="SBW24084.1"/>
    <property type="molecule type" value="Genomic_DNA"/>
</dbReference>
<dbReference type="Pfam" id="PF11296">
    <property type="entry name" value="DUF3097_C"/>
    <property type="match status" value="1"/>
</dbReference>
<dbReference type="Proteomes" id="UP000199013">
    <property type="component" value="Unassembled WGS sequence"/>
</dbReference>
<evidence type="ECO:0000256" key="1">
    <source>
        <dbReference type="SAM" id="MobiDB-lite"/>
    </source>
</evidence>
<dbReference type="AlphaFoldDB" id="A0A1C3P2Q0"/>
<proteinExistence type="predicted"/>
<keyword evidence="5" id="KW-1185">Reference proteome</keyword>
<dbReference type="InterPro" id="IPR053883">
    <property type="entry name" value="DUF3097_N"/>
</dbReference>
<name>A0A1C3P2Q0_9ACTN</name>
<reference evidence="5" key="1">
    <citation type="submission" date="2016-02" db="EMBL/GenBank/DDBJ databases">
        <authorList>
            <person name="Wibberg D."/>
        </authorList>
    </citation>
    <scope>NUCLEOTIDE SEQUENCE [LARGE SCALE GENOMIC DNA]</scope>
</reference>
<organism evidence="4 5">
    <name type="scientific">Candidatus Protofrankia californiensis</name>
    <dbReference type="NCBI Taxonomy" id="1839754"/>
    <lineage>
        <taxon>Bacteria</taxon>
        <taxon>Bacillati</taxon>
        <taxon>Actinomycetota</taxon>
        <taxon>Actinomycetes</taxon>
        <taxon>Frankiales</taxon>
        <taxon>Frankiaceae</taxon>
        <taxon>Protofrankia</taxon>
    </lineage>
</organism>
<dbReference type="InterPro" id="IPR021447">
    <property type="entry name" value="DUF3097_C"/>
</dbReference>
<protein>
    <recommendedName>
        <fullName evidence="6">DUF3097 domain-containing protein</fullName>
    </recommendedName>
</protein>
<accession>A0A1C3P2Q0</accession>
<feature type="domain" description="DUF3097" evidence="2">
    <location>
        <begin position="158"/>
        <end position="314"/>
    </location>
</feature>
<sequence>MPRNPDSIRLDAGSARYVCRVRPRCPHLHRFKADAKLSYFPTTVVRVRSRDYGPDVLAQGRRVRPASPPTVEAEPDLVVEDAATGFCGAVVEVEAGGVVLEDRHGRRRAFPLATGAFLLDGRTVTLIRPQRSVPAAPARTASGSIAVRGQPARVARASRIYVEGLHDAALVERVWGDDLRVEGVVVESLDGVDDLPALVASFRPGPRRSLGVLVDHLVAGSKESRIAASVTSPYVLVTGHPYVDIWQAVKPASVGIAAWPQVPRDQPWKEGVCRALGVAEPADMWRRVLSSVHSYTDIEVGLLGAVERLIDFVTAPVGDGDDESGGEYGGEHESGRE</sequence>
<evidence type="ECO:0000313" key="5">
    <source>
        <dbReference type="Proteomes" id="UP000199013"/>
    </source>
</evidence>
<feature type="region of interest" description="Disordered" evidence="1">
    <location>
        <begin position="317"/>
        <end position="337"/>
    </location>
</feature>
<evidence type="ECO:0000313" key="4">
    <source>
        <dbReference type="EMBL" id="SBW24084.1"/>
    </source>
</evidence>
<feature type="domain" description="DUF3097" evidence="3">
    <location>
        <begin position="71"/>
        <end position="129"/>
    </location>
</feature>